<keyword evidence="3" id="KW-0862">Zinc</keyword>
<feature type="region of interest" description="Disordered" evidence="5">
    <location>
        <begin position="171"/>
        <end position="193"/>
    </location>
</feature>
<dbReference type="OrthoDB" id="6329284at2759"/>
<evidence type="ECO:0000256" key="4">
    <source>
        <dbReference type="ARBA" id="ARBA00023239"/>
    </source>
</evidence>
<dbReference type="SUPFAM" id="SSF51316">
    <property type="entry name" value="Mss4-like"/>
    <property type="match status" value="1"/>
</dbReference>
<keyword evidence="4" id="KW-0456">Lyase</keyword>
<dbReference type="GO" id="GO:0046872">
    <property type="term" value="F:metal ion binding"/>
    <property type="evidence" value="ECO:0007669"/>
    <property type="project" value="UniProtKB-KW"/>
</dbReference>
<evidence type="ECO:0000256" key="2">
    <source>
        <dbReference type="ARBA" id="ARBA00022723"/>
    </source>
</evidence>
<dbReference type="Pfam" id="PF04828">
    <property type="entry name" value="GFA"/>
    <property type="match status" value="1"/>
</dbReference>
<dbReference type="Gene3D" id="3.90.1590.10">
    <property type="entry name" value="glutathione-dependent formaldehyde- activating enzyme (gfa)"/>
    <property type="match status" value="1"/>
</dbReference>
<organism evidence="7 8">
    <name type="scientific">Corynespora cassiicola Philippines</name>
    <dbReference type="NCBI Taxonomy" id="1448308"/>
    <lineage>
        <taxon>Eukaryota</taxon>
        <taxon>Fungi</taxon>
        <taxon>Dikarya</taxon>
        <taxon>Ascomycota</taxon>
        <taxon>Pezizomycotina</taxon>
        <taxon>Dothideomycetes</taxon>
        <taxon>Pleosporomycetidae</taxon>
        <taxon>Pleosporales</taxon>
        <taxon>Corynesporascaceae</taxon>
        <taxon>Corynespora</taxon>
    </lineage>
</organism>
<dbReference type="PANTHER" id="PTHR33337:SF40">
    <property type="entry name" value="CENP-V_GFA DOMAIN-CONTAINING PROTEIN-RELATED"/>
    <property type="match status" value="1"/>
</dbReference>
<keyword evidence="8" id="KW-1185">Reference proteome</keyword>
<comment type="similarity">
    <text evidence="1">Belongs to the Gfa family.</text>
</comment>
<reference evidence="7 8" key="1">
    <citation type="journal article" date="2018" name="Front. Microbiol.">
        <title>Genome-Wide Analysis of Corynespora cassiicola Leaf Fall Disease Putative Effectors.</title>
        <authorList>
            <person name="Lopez D."/>
            <person name="Ribeiro S."/>
            <person name="Label P."/>
            <person name="Fumanal B."/>
            <person name="Venisse J.S."/>
            <person name="Kohler A."/>
            <person name="de Oliveira R.R."/>
            <person name="Labutti K."/>
            <person name="Lipzen A."/>
            <person name="Lail K."/>
            <person name="Bauer D."/>
            <person name="Ohm R.A."/>
            <person name="Barry K.W."/>
            <person name="Spatafora J."/>
            <person name="Grigoriev I.V."/>
            <person name="Martin F.M."/>
            <person name="Pujade-Renaud V."/>
        </authorList>
    </citation>
    <scope>NUCLEOTIDE SEQUENCE [LARGE SCALE GENOMIC DNA]</scope>
    <source>
        <strain evidence="7 8">Philippines</strain>
    </source>
</reference>
<keyword evidence="2" id="KW-0479">Metal-binding</keyword>
<proteinExistence type="inferred from homology"/>
<dbReference type="GO" id="GO:0016846">
    <property type="term" value="F:carbon-sulfur lyase activity"/>
    <property type="evidence" value="ECO:0007669"/>
    <property type="project" value="InterPro"/>
</dbReference>
<dbReference type="PROSITE" id="PS51891">
    <property type="entry name" value="CENP_V_GFA"/>
    <property type="match status" value="1"/>
</dbReference>
<name>A0A2T2N9J0_CORCC</name>
<evidence type="ECO:0000256" key="1">
    <source>
        <dbReference type="ARBA" id="ARBA00005495"/>
    </source>
</evidence>
<protein>
    <recommendedName>
        <fullName evidence="6">CENP-V/GFA domain-containing protein</fullName>
    </recommendedName>
</protein>
<dbReference type="PANTHER" id="PTHR33337">
    <property type="entry name" value="GFA DOMAIN-CONTAINING PROTEIN"/>
    <property type="match status" value="1"/>
</dbReference>
<evidence type="ECO:0000256" key="5">
    <source>
        <dbReference type="SAM" id="MobiDB-lite"/>
    </source>
</evidence>
<dbReference type="InterPro" id="IPR011057">
    <property type="entry name" value="Mss4-like_sf"/>
</dbReference>
<dbReference type="Proteomes" id="UP000240883">
    <property type="component" value="Unassembled WGS sequence"/>
</dbReference>
<sequence>MSKPQRPESIAGGYLCGAIRFTIVFPNPGDWPPESNGVCQCTMCRKHSGSLLPQNCGFPAANVSPPLSSNASFRTYQSSEGCHRGFCGTCGSPLSIQDGKEPGVVEINLGTFDEEVLCGRRDEANAWEDEHGRHVPRIGGWGRELGYPGYHIYTENEIPGVTDGFEGTKYLRDRGSGSGSKGFTGRAGDLEHR</sequence>
<evidence type="ECO:0000313" key="8">
    <source>
        <dbReference type="Proteomes" id="UP000240883"/>
    </source>
</evidence>
<accession>A0A2T2N9J0</accession>
<evidence type="ECO:0000256" key="3">
    <source>
        <dbReference type="ARBA" id="ARBA00022833"/>
    </source>
</evidence>
<gene>
    <name evidence="7" type="ORF">BS50DRAFT_577930</name>
</gene>
<evidence type="ECO:0000259" key="6">
    <source>
        <dbReference type="PROSITE" id="PS51891"/>
    </source>
</evidence>
<dbReference type="STRING" id="1448308.A0A2T2N9J0"/>
<dbReference type="EMBL" id="KZ678142">
    <property type="protein sequence ID" value="PSN62069.1"/>
    <property type="molecule type" value="Genomic_DNA"/>
</dbReference>
<feature type="domain" description="CENP-V/GFA" evidence="6">
    <location>
        <begin position="10"/>
        <end position="128"/>
    </location>
</feature>
<dbReference type="AlphaFoldDB" id="A0A2T2N9J0"/>
<dbReference type="InterPro" id="IPR006913">
    <property type="entry name" value="CENP-V/GFA"/>
</dbReference>
<evidence type="ECO:0000313" key="7">
    <source>
        <dbReference type="EMBL" id="PSN62069.1"/>
    </source>
</evidence>